<reference evidence="3" key="1">
    <citation type="submission" date="2017-09" db="EMBL/GenBank/DDBJ databases">
        <title>Depth-based differentiation of microbial function through sediment-hosted aquifers and enrichment of novel symbionts in the deep terrestrial subsurface.</title>
        <authorList>
            <person name="Probst A.J."/>
            <person name="Ladd B."/>
            <person name="Jarett J.K."/>
            <person name="Geller-Mcgrath D.E."/>
            <person name="Sieber C.M.K."/>
            <person name="Emerson J.B."/>
            <person name="Anantharaman K."/>
            <person name="Thomas B.C."/>
            <person name="Malmstrom R."/>
            <person name="Stieglmeier M."/>
            <person name="Klingl A."/>
            <person name="Woyke T."/>
            <person name="Ryan C.M."/>
            <person name="Banfield J.F."/>
        </authorList>
    </citation>
    <scope>NUCLEOTIDE SEQUENCE [LARGE SCALE GENOMIC DNA]</scope>
</reference>
<evidence type="ECO:0000313" key="2">
    <source>
        <dbReference type="EMBL" id="PIU51508.1"/>
    </source>
</evidence>
<evidence type="ECO:0000256" key="1">
    <source>
        <dbReference type="ARBA" id="ARBA00044755"/>
    </source>
</evidence>
<dbReference type="AlphaFoldDB" id="A0A2M6ZGJ0"/>
<sequence length="115" mass="12231">MNKNKLQTILGEGTVLSGELISEGIMRIDGKFSGEIYGGIVIIGKNAVVNASIKCEELTIYGKVKGNIQSKQGVEILSEGELIGDIKSCSLTTRKGAHFQGNCELKTNSGDKQGE</sequence>
<dbReference type="PANTHER" id="PTHR35024">
    <property type="entry name" value="HYPOTHETICAL CYTOSOLIC PROTEIN"/>
    <property type="match status" value="1"/>
</dbReference>
<accession>A0A2M6ZGJ0</accession>
<organism evidence="2 3">
    <name type="scientific">Candidatus Desantisbacteria bacterium CG07_land_8_20_14_0_80_39_15</name>
    <dbReference type="NCBI Taxonomy" id="1974549"/>
    <lineage>
        <taxon>Bacteria</taxon>
        <taxon>Candidatus Desantisiibacteriota</taxon>
    </lineage>
</organism>
<proteinExistence type="inferred from homology"/>
<dbReference type="Pfam" id="PF04519">
    <property type="entry name" value="Bactofilin"/>
    <property type="match status" value="1"/>
</dbReference>
<name>A0A2M6ZGJ0_9BACT</name>
<dbReference type="Proteomes" id="UP000229227">
    <property type="component" value="Unassembled WGS sequence"/>
</dbReference>
<dbReference type="EMBL" id="PEWN01000063">
    <property type="protein sequence ID" value="PIU51508.1"/>
    <property type="molecule type" value="Genomic_DNA"/>
</dbReference>
<comment type="similarity">
    <text evidence="1">Belongs to the bactofilin family.</text>
</comment>
<protein>
    <submittedName>
        <fullName evidence="2">Cell shape determination protein CcmA</fullName>
    </submittedName>
</protein>
<gene>
    <name evidence="2" type="ORF">COS91_04040</name>
</gene>
<evidence type="ECO:0000313" key="3">
    <source>
        <dbReference type="Proteomes" id="UP000229227"/>
    </source>
</evidence>
<comment type="caution">
    <text evidence="2">The sequence shown here is derived from an EMBL/GenBank/DDBJ whole genome shotgun (WGS) entry which is preliminary data.</text>
</comment>
<dbReference type="PANTHER" id="PTHR35024:SF4">
    <property type="entry name" value="POLYMER-FORMING CYTOSKELETAL PROTEIN"/>
    <property type="match status" value="1"/>
</dbReference>
<dbReference type="InterPro" id="IPR007607">
    <property type="entry name" value="BacA/B"/>
</dbReference>